<sequence length="163" mass="19272">MKIILVIFVVLGVSKSLPDSNGNQKGHGYLQSDIDEEHKMSTDDLKQHMRRNLQNLKDEKQKTMLENDLKNIPDNKLREQIKHMDEIRNTGKTADFEDMSIEEMRQRLLTYLEIFKDQEKKTIAQQKLQSMSDNEIKERMKGMMVAVKERRKRSKGMYVLFIL</sequence>
<feature type="coiled-coil region" evidence="1">
    <location>
        <begin position="39"/>
        <end position="66"/>
    </location>
</feature>
<comment type="caution">
    <text evidence="3">The sequence shown here is derived from an EMBL/GenBank/DDBJ whole genome shotgun (WGS) entry which is preliminary data.</text>
</comment>
<feature type="chain" id="PRO_5032599952" evidence="2">
    <location>
        <begin position="17"/>
        <end position="163"/>
    </location>
</feature>
<gene>
    <name evidence="3" type="ORF">MGAL_10B013267</name>
</gene>
<name>A0A8B6BR58_MYTGA</name>
<dbReference type="PROSITE" id="PS00018">
    <property type="entry name" value="EF_HAND_1"/>
    <property type="match status" value="1"/>
</dbReference>
<keyword evidence="2" id="KW-0732">Signal</keyword>
<organism evidence="3 4">
    <name type="scientific">Mytilus galloprovincialis</name>
    <name type="common">Mediterranean mussel</name>
    <dbReference type="NCBI Taxonomy" id="29158"/>
    <lineage>
        <taxon>Eukaryota</taxon>
        <taxon>Metazoa</taxon>
        <taxon>Spiralia</taxon>
        <taxon>Lophotrochozoa</taxon>
        <taxon>Mollusca</taxon>
        <taxon>Bivalvia</taxon>
        <taxon>Autobranchia</taxon>
        <taxon>Pteriomorphia</taxon>
        <taxon>Mytilida</taxon>
        <taxon>Mytiloidea</taxon>
        <taxon>Mytilidae</taxon>
        <taxon>Mytilinae</taxon>
        <taxon>Mytilus</taxon>
    </lineage>
</organism>
<dbReference type="InterPro" id="IPR018247">
    <property type="entry name" value="EF_Hand_1_Ca_BS"/>
</dbReference>
<evidence type="ECO:0000313" key="4">
    <source>
        <dbReference type="Proteomes" id="UP000596742"/>
    </source>
</evidence>
<reference evidence="3" key="1">
    <citation type="submission" date="2018-11" db="EMBL/GenBank/DDBJ databases">
        <authorList>
            <person name="Alioto T."/>
            <person name="Alioto T."/>
        </authorList>
    </citation>
    <scope>NUCLEOTIDE SEQUENCE</scope>
</reference>
<proteinExistence type="predicted"/>
<keyword evidence="4" id="KW-1185">Reference proteome</keyword>
<evidence type="ECO:0000313" key="3">
    <source>
        <dbReference type="EMBL" id="VDH94332.1"/>
    </source>
</evidence>
<evidence type="ECO:0000256" key="2">
    <source>
        <dbReference type="SAM" id="SignalP"/>
    </source>
</evidence>
<dbReference type="Proteomes" id="UP000596742">
    <property type="component" value="Unassembled WGS sequence"/>
</dbReference>
<evidence type="ECO:0000256" key="1">
    <source>
        <dbReference type="SAM" id="Coils"/>
    </source>
</evidence>
<dbReference type="EMBL" id="UYJE01000572">
    <property type="protein sequence ID" value="VDH94332.1"/>
    <property type="molecule type" value="Genomic_DNA"/>
</dbReference>
<feature type="signal peptide" evidence="2">
    <location>
        <begin position="1"/>
        <end position="16"/>
    </location>
</feature>
<accession>A0A8B6BR58</accession>
<keyword evidence="1" id="KW-0175">Coiled coil</keyword>
<protein>
    <submittedName>
        <fullName evidence="3">Uncharacterized protein</fullName>
    </submittedName>
</protein>
<dbReference type="AlphaFoldDB" id="A0A8B6BR58"/>